<gene>
    <name evidence="1" type="ORF">BCR33DRAFT_713106</name>
</gene>
<name>A0A1Y2CTV9_9FUNG</name>
<protein>
    <submittedName>
        <fullName evidence="1">Uncharacterized protein</fullName>
    </submittedName>
</protein>
<sequence length="74" mass="8380">MSITSKRTYPLIPQASAALMSSPNSLWGELIGKLIESAEYVEVERRVQKHLIICSRFYYMLGSTIISQLNKLFG</sequence>
<keyword evidence="2" id="KW-1185">Reference proteome</keyword>
<evidence type="ECO:0000313" key="1">
    <source>
        <dbReference type="EMBL" id="ORY50274.1"/>
    </source>
</evidence>
<organism evidence="1 2">
    <name type="scientific">Rhizoclosmatium globosum</name>
    <dbReference type="NCBI Taxonomy" id="329046"/>
    <lineage>
        <taxon>Eukaryota</taxon>
        <taxon>Fungi</taxon>
        <taxon>Fungi incertae sedis</taxon>
        <taxon>Chytridiomycota</taxon>
        <taxon>Chytridiomycota incertae sedis</taxon>
        <taxon>Chytridiomycetes</taxon>
        <taxon>Chytridiales</taxon>
        <taxon>Chytriomycetaceae</taxon>
        <taxon>Rhizoclosmatium</taxon>
    </lineage>
</organism>
<comment type="caution">
    <text evidence="1">The sequence shown here is derived from an EMBL/GenBank/DDBJ whole genome shotgun (WGS) entry which is preliminary data.</text>
</comment>
<accession>A0A1Y2CTV9</accession>
<reference evidence="1 2" key="1">
    <citation type="submission" date="2016-07" db="EMBL/GenBank/DDBJ databases">
        <title>Pervasive Adenine N6-methylation of Active Genes in Fungi.</title>
        <authorList>
            <consortium name="DOE Joint Genome Institute"/>
            <person name="Mondo S.J."/>
            <person name="Dannebaum R.O."/>
            <person name="Kuo R.C."/>
            <person name="Labutti K."/>
            <person name="Haridas S."/>
            <person name="Kuo A."/>
            <person name="Salamov A."/>
            <person name="Ahrendt S.R."/>
            <person name="Lipzen A."/>
            <person name="Sullivan W."/>
            <person name="Andreopoulos W.B."/>
            <person name="Clum A."/>
            <person name="Lindquist E."/>
            <person name="Daum C."/>
            <person name="Ramamoorthy G.K."/>
            <person name="Gryganskyi A."/>
            <person name="Culley D."/>
            <person name="Magnuson J.K."/>
            <person name="James T.Y."/>
            <person name="O'Malley M.A."/>
            <person name="Stajich J.E."/>
            <person name="Spatafora J.W."/>
            <person name="Visel A."/>
            <person name="Grigoriev I.V."/>
        </authorList>
    </citation>
    <scope>NUCLEOTIDE SEQUENCE [LARGE SCALE GENOMIC DNA]</scope>
    <source>
        <strain evidence="1 2">JEL800</strain>
    </source>
</reference>
<dbReference type="EMBL" id="MCGO01000007">
    <property type="protein sequence ID" value="ORY50274.1"/>
    <property type="molecule type" value="Genomic_DNA"/>
</dbReference>
<dbReference type="Proteomes" id="UP000193642">
    <property type="component" value="Unassembled WGS sequence"/>
</dbReference>
<dbReference type="AlphaFoldDB" id="A0A1Y2CTV9"/>
<evidence type="ECO:0000313" key="2">
    <source>
        <dbReference type="Proteomes" id="UP000193642"/>
    </source>
</evidence>
<proteinExistence type="predicted"/>